<keyword evidence="1" id="KW-0732">Signal</keyword>
<evidence type="ECO:0000259" key="2">
    <source>
        <dbReference type="Pfam" id="PF07686"/>
    </source>
</evidence>
<protein>
    <recommendedName>
        <fullName evidence="2">Immunoglobulin V-set domain-containing protein</fullName>
    </recommendedName>
</protein>
<evidence type="ECO:0000313" key="4">
    <source>
        <dbReference type="Proteomes" id="UP001374579"/>
    </source>
</evidence>
<dbReference type="Proteomes" id="UP001374579">
    <property type="component" value="Unassembled WGS sequence"/>
</dbReference>
<dbReference type="EMBL" id="JBAMIC010000007">
    <property type="protein sequence ID" value="KAK7105955.1"/>
    <property type="molecule type" value="Genomic_DNA"/>
</dbReference>
<evidence type="ECO:0000256" key="1">
    <source>
        <dbReference type="SAM" id="SignalP"/>
    </source>
</evidence>
<feature type="chain" id="PRO_5043002911" description="Immunoglobulin V-set domain-containing protein" evidence="1">
    <location>
        <begin position="24"/>
        <end position="244"/>
    </location>
</feature>
<sequence>MMNVGHVAFFFGLLTVGLTVTRSDVVPGIAERDPESSKILHLRTCVGHSLDIYWGYPQNTKETFNSITWYFRGNGSEFEQLLATWSPSRGFNASDERVSHLGNGSISIANLTISDDGYVNVEYRLEEDSVNAREIQHAVIHVRVPPKLRDDQLTLRLDTNPYTTSDGVHPGTMRCGYFMDRGTPPVYPTLQGPNGLSIQLQDHVEHECIYPLPIDRDNKGNYTCTLPDDPFCKTPEMSATIEVE</sequence>
<accession>A0AAN9BMB3</accession>
<keyword evidence="4" id="KW-1185">Reference proteome</keyword>
<gene>
    <name evidence="3" type="ORF">V1264_017266</name>
</gene>
<dbReference type="InterPro" id="IPR013106">
    <property type="entry name" value="Ig_V-set"/>
</dbReference>
<reference evidence="3 4" key="1">
    <citation type="submission" date="2024-02" db="EMBL/GenBank/DDBJ databases">
        <title>Chromosome-scale genome assembly of the rough periwinkle Littorina saxatilis.</title>
        <authorList>
            <person name="De Jode A."/>
            <person name="Faria R."/>
            <person name="Formenti G."/>
            <person name="Sims Y."/>
            <person name="Smith T.P."/>
            <person name="Tracey A."/>
            <person name="Wood J.M.D."/>
            <person name="Zagrodzka Z.B."/>
            <person name="Johannesson K."/>
            <person name="Butlin R.K."/>
            <person name="Leder E.H."/>
        </authorList>
    </citation>
    <scope>NUCLEOTIDE SEQUENCE [LARGE SCALE GENOMIC DNA]</scope>
    <source>
        <strain evidence="3">Snail1</strain>
        <tissue evidence="3">Muscle</tissue>
    </source>
</reference>
<evidence type="ECO:0000313" key="3">
    <source>
        <dbReference type="EMBL" id="KAK7105955.1"/>
    </source>
</evidence>
<dbReference type="AlphaFoldDB" id="A0AAN9BMB3"/>
<feature type="signal peptide" evidence="1">
    <location>
        <begin position="1"/>
        <end position="23"/>
    </location>
</feature>
<name>A0AAN9BMB3_9CAEN</name>
<comment type="caution">
    <text evidence="3">The sequence shown here is derived from an EMBL/GenBank/DDBJ whole genome shotgun (WGS) entry which is preliminary data.</text>
</comment>
<organism evidence="3 4">
    <name type="scientific">Littorina saxatilis</name>
    <dbReference type="NCBI Taxonomy" id="31220"/>
    <lineage>
        <taxon>Eukaryota</taxon>
        <taxon>Metazoa</taxon>
        <taxon>Spiralia</taxon>
        <taxon>Lophotrochozoa</taxon>
        <taxon>Mollusca</taxon>
        <taxon>Gastropoda</taxon>
        <taxon>Caenogastropoda</taxon>
        <taxon>Littorinimorpha</taxon>
        <taxon>Littorinoidea</taxon>
        <taxon>Littorinidae</taxon>
        <taxon>Littorina</taxon>
    </lineage>
</organism>
<proteinExistence type="predicted"/>
<dbReference type="Pfam" id="PF07686">
    <property type="entry name" value="V-set"/>
    <property type="match status" value="1"/>
</dbReference>
<feature type="domain" description="Immunoglobulin V-set" evidence="2">
    <location>
        <begin position="56"/>
        <end position="121"/>
    </location>
</feature>